<dbReference type="EMBL" id="GBXM01091890">
    <property type="protein sequence ID" value="JAH16687.1"/>
    <property type="molecule type" value="Transcribed_RNA"/>
</dbReference>
<evidence type="ECO:0000313" key="2">
    <source>
        <dbReference type="EMBL" id="JAH16687.1"/>
    </source>
</evidence>
<keyword evidence="1" id="KW-0472">Membrane</keyword>
<keyword evidence="1" id="KW-1133">Transmembrane helix</keyword>
<dbReference type="AlphaFoldDB" id="A0A0E9QJJ3"/>
<evidence type="ECO:0000256" key="1">
    <source>
        <dbReference type="SAM" id="Phobius"/>
    </source>
</evidence>
<proteinExistence type="predicted"/>
<keyword evidence="1" id="KW-0812">Transmembrane</keyword>
<feature type="transmembrane region" description="Helical" evidence="1">
    <location>
        <begin position="6"/>
        <end position="23"/>
    </location>
</feature>
<reference evidence="2" key="2">
    <citation type="journal article" date="2015" name="Fish Shellfish Immunol.">
        <title>Early steps in the European eel (Anguilla anguilla)-Vibrio vulnificus interaction in the gills: Role of the RtxA13 toxin.</title>
        <authorList>
            <person name="Callol A."/>
            <person name="Pajuelo D."/>
            <person name="Ebbesson L."/>
            <person name="Teles M."/>
            <person name="MacKenzie S."/>
            <person name="Amaro C."/>
        </authorList>
    </citation>
    <scope>NUCLEOTIDE SEQUENCE</scope>
</reference>
<organism evidence="2">
    <name type="scientific">Anguilla anguilla</name>
    <name type="common">European freshwater eel</name>
    <name type="synonym">Muraena anguilla</name>
    <dbReference type="NCBI Taxonomy" id="7936"/>
    <lineage>
        <taxon>Eukaryota</taxon>
        <taxon>Metazoa</taxon>
        <taxon>Chordata</taxon>
        <taxon>Craniata</taxon>
        <taxon>Vertebrata</taxon>
        <taxon>Euteleostomi</taxon>
        <taxon>Actinopterygii</taxon>
        <taxon>Neopterygii</taxon>
        <taxon>Teleostei</taxon>
        <taxon>Anguilliformes</taxon>
        <taxon>Anguillidae</taxon>
        <taxon>Anguilla</taxon>
    </lineage>
</organism>
<reference evidence="2" key="1">
    <citation type="submission" date="2014-11" db="EMBL/GenBank/DDBJ databases">
        <authorList>
            <person name="Amaro Gonzalez C."/>
        </authorList>
    </citation>
    <scope>NUCLEOTIDE SEQUENCE</scope>
</reference>
<protein>
    <submittedName>
        <fullName evidence="2">Uncharacterized protein</fullName>
    </submittedName>
</protein>
<accession>A0A0E9QJJ3</accession>
<name>A0A0E9QJJ3_ANGAN</name>
<sequence length="27" mass="3131">MALVCIIFNVVLSSVLFVEYIFLDLRI</sequence>